<name>K8FE67_9CHLO</name>
<evidence type="ECO:0000256" key="2">
    <source>
        <dbReference type="ARBA" id="ARBA00022614"/>
    </source>
</evidence>
<dbReference type="GO" id="GO:0005930">
    <property type="term" value="C:axoneme"/>
    <property type="evidence" value="ECO:0007669"/>
    <property type="project" value="UniProtKB-SubCell"/>
</dbReference>
<evidence type="ECO:0000256" key="4">
    <source>
        <dbReference type="SAM" id="MobiDB-lite"/>
    </source>
</evidence>
<dbReference type="InterPro" id="IPR001611">
    <property type="entry name" value="Leu-rich_rpt"/>
</dbReference>
<comment type="subcellular location">
    <subcellularLocation>
        <location evidence="1">Cytoplasm</location>
        <location evidence="1">Cytoskeleton</location>
        <location evidence="1">Cilium axoneme</location>
    </subcellularLocation>
</comment>
<feature type="compositionally biased region" description="Polar residues" evidence="4">
    <location>
        <begin position="507"/>
        <end position="530"/>
    </location>
</feature>
<feature type="compositionally biased region" description="Low complexity" evidence="4">
    <location>
        <begin position="615"/>
        <end position="632"/>
    </location>
</feature>
<feature type="compositionally biased region" description="Basic residues" evidence="4">
    <location>
        <begin position="569"/>
        <end position="580"/>
    </location>
</feature>
<feature type="region of interest" description="Disordered" evidence="4">
    <location>
        <begin position="476"/>
        <end position="580"/>
    </location>
</feature>
<accession>K8FE67</accession>
<evidence type="ECO:0000256" key="1">
    <source>
        <dbReference type="ARBA" id="ARBA00004430"/>
    </source>
</evidence>
<proteinExistence type="predicted"/>
<feature type="region of interest" description="Disordered" evidence="4">
    <location>
        <begin position="1"/>
        <end position="21"/>
    </location>
</feature>
<dbReference type="STRING" id="41875.K8FE67"/>
<dbReference type="PROSITE" id="PS51450">
    <property type="entry name" value="LRR"/>
    <property type="match status" value="1"/>
</dbReference>
<dbReference type="GeneID" id="19014561"/>
<feature type="compositionally biased region" description="Basic and acidic residues" evidence="4">
    <location>
        <begin position="550"/>
        <end position="560"/>
    </location>
</feature>
<evidence type="ECO:0000313" key="5">
    <source>
        <dbReference type="EMBL" id="CCO65981.1"/>
    </source>
</evidence>
<feature type="region of interest" description="Disordered" evidence="4">
    <location>
        <begin position="609"/>
        <end position="633"/>
    </location>
</feature>
<protein>
    <submittedName>
        <fullName evidence="5">Protein phosphatase 1, regulatory subunit, and related proteins (ISS)</fullName>
    </submittedName>
</protein>
<keyword evidence="2" id="KW-0433">Leucine-rich repeat</keyword>
<keyword evidence="3" id="KW-0677">Repeat</keyword>
<dbReference type="OrthoDB" id="676979at2759"/>
<gene>
    <name evidence="5" type="ORF">Bathy07g00710</name>
</gene>
<dbReference type="KEGG" id="bpg:Bathy07g00710"/>
<dbReference type="RefSeq" id="XP_007511893.1">
    <property type="nucleotide sequence ID" value="XM_007511831.1"/>
</dbReference>
<feature type="region of interest" description="Disordered" evidence="4">
    <location>
        <begin position="395"/>
        <end position="415"/>
    </location>
</feature>
<reference evidence="5 6" key="1">
    <citation type="submission" date="2011-10" db="EMBL/GenBank/DDBJ databases">
        <authorList>
            <person name="Genoscope - CEA"/>
        </authorList>
    </citation>
    <scope>NUCLEOTIDE SEQUENCE [LARGE SCALE GENOMIC DNA]</scope>
    <source>
        <strain evidence="5 6">RCC 1105</strain>
    </source>
</reference>
<dbReference type="PANTHER" id="PTHR48051:SF1">
    <property type="entry name" value="RAS SUPPRESSOR PROTEIN 1"/>
    <property type="match status" value="1"/>
</dbReference>
<dbReference type="InterPro" id="IPR032675">
    <property type="entry name" value="LRR_dom_sf"/>
</dbReference>
<dbReference type="PANTHER" id="PTHR48051">
    <property type="match status" value="1"/>
</dbReference>
<feature type="compositionally biased region" description="Acidic residues" evidence="4">
    <location>
        <begin position="12"/>
        <end position="21"/>
    </location>
</feature>
<dbReference type="Gene3D" id="3.80.10.10">
    <property type="entry name" value="Ribonuclease Inhibitor"/>
    <property type="match status" value="2"/>
</dbReference>
<evidence type="ECO:0000256" key="3">
    <source>
        <dbReference type="ARBA" id="ARBA00022737"/>
    </source>
</evidence>
<dbReference type="SUPFAM" id="SSF52047">
    <property type="entry name" value="RNI-like"/>
    <property type="match status" value="1"/>
</dbReference>
<dbReference type="Proteomes" id="UP000198341">
    <property type="component" value="Chromosome 7"/>
</dbReference>
<feature type="compositionally biased region" description="Gly residues" evidence="4">
    <location>
        <begin position="401"/>
        <end position="411"/>
    </location>
</feature>
<dbReference type="InterPro" id="IPR050216">
    <property type="entry name" value="LRR_domain-containing"/>
</dbReference>
<dbReference type="EMBL" id="FO082272">
    <property type="protein sequence ID" value="CCO65981.1"/>
    <property type="molecule type" value="Genomic_DNA"/>
</dbReference>
<evidence type="ECO:0000313" key="6">
    <source>
        <dbReference type="Proteomes" id="UP000198341"/>
    </source>
</evidence>
<organism evidence="5 6">
    <name type="scientific">Bathycoccus prasinos</name>
    <dbReference type="NCBI Taxonomy" id="41875"/>
    <lineage>
        <taxon>Eukaryota</taxon>
        <taxon>Viridiplantae</taxon>
        <taxon>Chlorophyta</taxon>
        <taxon>Mamiellophyceae</taxon>
        <taxon>Mamiellales</taxon>
        <taxon>Bathycoccaceae</taxon>
        <taxon>Bathycoccus</taxon>
    </lineage>
</organism>
<feature type="compositionally biased region" description="Low complexity" evidence="4">
    <location>
        <begin position="483"/>
        <end position="494"/>
    </location>
</feature>
<sequence>MMMRTRRKTRENDDDDEEEEEDYWYRALKNNNNKNNNNTSNDDANTNIATGRLQLASLGLRKIPESLSSSFVLGVGKIQILDVSGNVFRDAVRFFSSPNDASKYPQSYSRRNHSLLSNVRCLNVSKNKHLTGILDLHLFKNLKYLDASETRIGKSVRRGETVLPKRLERVKLDACGWLGGGELEEKEIQEIERENLFAKRATGGEKAILLPNLTHVSLENNGLGPDVPDLTTTGLFANAQCLNLKNNAISSLSKAQERMRYMERLETIDLSSNDISVVAEFRFLGDECFFPRLEHVCVADNPLVLRSQHYEYDHVAAIAFAFGKNRRLQSVDGAPVSSESREIASTMLFRDDSGLAMNALYENLYLNASDENARFLGNYLRDVCARFDAERWRKKDRKGHAGGGRGNGDGNGLFSVSTFVPSEKVDANGEAPSFPARERQTQILEDVSTMPSSSWRKNSDVPLEVAAETFSTPAANRTLKFNSPSPTHASSPTALRSSLKKQRAKSPASTGASPVSEAKTNSTQASSYKTARSEDLSSDDDDFSAYYHRSPLDEDKEEAHLGNVNDSRRKVHKNQRRAARKSVSFKVMLEDDDVLEDFYSPSAHFRSSYDPATDEYSNPQSSPYSSSVSESPVADELLEAKREMHRAVQRAMEDATPERLRFARIKVRKLVEMKQKAMRYFNANAAPSSPPHPREF</sequence>
<keyword evidence="6" id="KW-1185">Reference proteome</keyword>
<dbReference type="AlphaFoldDB" id="K8FE67"/>